<dbReference type="Pfam" id="PF08281">
    <property type="entry name" value="Sigma70_r4_2"/>
    <property type="match status" value="1"/>
</dbReference>
<comment type="similarity">
    <text evidence="1">Belongs to the sigma-70 factor family. ECF subfamily.</text>
</comment>
<evidence type="ECO:0000313" key="9">
    <source>
        <dbReference type="Proteomes" id="UP000033035"/>
    </source>
</evidence>
<dbReference type="PATRIC" id="fig|1203610.3.peg.1774"/>
<gene>
    <name evidence="8" type="ORF">HMPREF1536_01728</name>
</gene>
<dbReference type="SUPFAM" id="SSF88659">
    <property type="entry name" value="Sigma3 and sigma4 domains of RNA polymerase sigma factors"/>
    <property type="match status" value="1"/>
</dbReference>
<dbReference type="InterPro" id="IPR036388">
    <property type="entry name" value="WH-like_DNA-bd_sf"/>
</dbReference>
<keyword evidence="5" id="KW-0812">Transmembrane</keyword>
<dbReference type="GO" id="GO:0006352">
    <property type="term" value="P:DNA-templated transcription initiation"/>
    <property type="evidence" value="ECO:0007669"/>
    <property type="project" value="InterPro"/>
</dbReference>
<reference evidence="8 9" key="1">
    <citation type="submission" date="2013-04" db="EMBL/GenBank/DDBJ databases">
        <title>The Genome Sequence of Parabacteroides gordonii DSM 23371.</title>
        <authorList>
            <consortium name="The Broad Institute Genomics Platform"/>
            <person name="Earl A."/>
            <person name="Ward D."/>
            <person name="Feldgarden M."/>
            <person name="Gevers D."/>
            <person name="Martens E."/>
            <person name="Sakamoto M."/>
            <person name="Benno Y."/>
            <person name="Suzuki N."/>
            <person name="Matsunaga N."/>
            <person name="Koshihara K."/>
            <person name="Seki M."/>
            <person name="Komiya H."/>
            <person name="Walker B."/>
            <person name="Young S."/>
            <person name="Zeng Q."/>
            <person name="Gargeya S."/>
            <person name="Fitzgerald M."/>
            <person name="Haas B."/>
            <person name="Abouelleil A."/>
            <person name="Allen A.W."/>
            <person name="Alvarado L."/>
            <person name="Arachchi H.M."/>
            <person name="Berlin A.M."/>
            <person name="Chapman S.B."/>
            <person name="Gainer-Dewar J."/>
            <person name="Goldberg J."/>
            <person name="Griggs A."/>
            <person name="Gujja S."/>
            <person name="Hansen M."/>
            <person name="Howarth C."/>
            <person name="Imamovic A."/>
            <person name="Ireland A."/>
            <person name="Larimer J."/>
            <person name="McCowan C."/>
            <person name="Murphy C."/>
            <person name="Pearson M."/>
            <person name="Poon T.W."/>
            <person name="Priest M."/>
            <person name="Roberts A."/>
            <person name="Saif S."/>
            <person name="Shea T."/>
            <person name="Sisk P."/>
            <person name="Sykes S."/>
            <person name="Wortman J."/>
            <person name="Nusbaum C."/>
            <person name="Birren B."/>
        </authorList>
    </citation>
    <scope>NUCLEOTIDE SEQUENCE [LARGE SCALE GENOMIC DNA]</scope>
    <source>
        <strain evidence="8 9">MS-1</strain>
    </source>
</reference>
<dbReference type="Gene3D" id="1.10.1740.10">
    <property type="match status" value="1"/>
</dbReference>
<dbReference type="InterPro" id="IPR014284">
    <property type="entry name" value="RNA_pol_sigma-70_dom"/>
</dbReference>
<dbReference type="PANTHER" id="PTHR43133:SF46">
    <property type="entry name" value="RNA POLYMERASE SIGMA-70 FACTOR ECF SUBFAMILY"/>
    <property type="match status" value="1"/>
</dbReference>
<dbReference type="CDD" id="cd06171">
    <property type="entry name" value="Sigma70_r4"/>
    <property type="match status" value="1"/>
</dbReference>
<keyword evidence="5" id="KW-0472">Membrane</keyword>
<dbReference type="InterPro" id="IPR039425">
    <property type="entry name" value="RNA_pol_sigma-70-like"/>
</dbReference>
<evidence type="ECO:0000256" key="4">
    <source>
        <dbReference type="ARBA" id="ARBA00023163"/>
    </source>
</evidence>
<dbReference type="Proteomes" id="UP000033035">
    <property type="component" value="Unassembled WGS sequence"/>
</dbReference>
<dbReference type="NCBIfam" id="TIGR02937">
    <property type="entry name" value="sigma70-ECF"/>
    <property type="match status" value="1"/>
</dbReference>
<sequence length="273" mass="32168">MLLYCIPQLLFFHTTVGFRSYHSWVSFIPQLWYEKRIGTNVQYIPGNPYCLPGNFILQGGNWRYLPVIFDCVCIAVWDILVSLYYLYYMTMSGIDRFNNIYIKHYDKTYRFARLYVRNDQVAEDIATESLIKLWETMKKETVEKPLALLLTILKHKSLDYLKKQISIEEAFEAMAAWQQRELSIRISTLEACNPNDVFSEEIQNILTRTLEELPSQTRKVFMMSRFEQKSGKEIAEELGITVKGVDYHIAKALKVLRVSLKDYLPLAYFLFIQ</sequence>
<feature type="domain" description="RNA polymerase sigma factor 70 region 4 type 2" evidence="7">
    <location>
        <begin position="205"/>
        <end position="254"/>
    </location>
</feature>
<keyword evidence="3" id="KW-0731">Sigma factor</keyword>
<dbReference type="STRING" id="1203610.HMPREF1536_01728"/>
<evidence type="ECO:0000256" key="2">
    <source>
        <dbReference type="ARBA" id="ARBA00023015"/>
    </source>
</evidence>
<dbReference type="InterPro" id="IPR013249">
    <property type="entry name" value="RNA_pol_sigma70_r4_t2"/>
</dbReference>
<evidence type="ECO:0000259" key="6">
    <source>
        <dbReference type="Pfam" id="PF04542"/>
    </source>
</evidence>
<dbReference type="InterPro" id="IPR007627">
    <property type="entry name" value="RNA_pol_sigma70_r2"/>
</dbReference>
<evidence type="ECO:0000313" key="8">
    <source>
        <dbReference type="EMBL" id="KKB57919.1"/>
    </source>
</evidence>
<dbReference type="SUPFAM" id="SSF88946">
    <property type="entry name" value="Sigma2 domain of RNA polymerase sigma factors"/>
    <property type="match status" value="1"/>
</dbReference>
<evidence type="ECO:0000256" key="3">
    <source>
        <dbReference type="ARBA" id="ARBA00023082"/>
    </source>
</evidence>
<evidence type="ECO:0000256" key="1">
    <source>
        <dbReference type="ARBA" id="ARBA00010641"/>
    </source>
</evidence>
<feature type="domain" description="RNA polymerase sigma-70 region 2" evidence="6">
    <location>
        <begin position="101"/>
        <end position="164"/>
    </location>
</feature>
<evidence type="ECO:0000259" key="7">
    <source>
        <dbReference type="Pfam" id="PF08281"/>
    </source>
</evidence>
<dbReference type="NCBIfam" id="TIGR02985">
    <property type="entry name" value="Sig70_bacteroi1"/>
    <property type="match status" value="1"/>
</dbReference>
<comment type="caution">
    <text evidence="8">The sequence shown here is derived from an EMBL/GenBank/DDBJ whole genome shotgun (WGS) entry which is preliminary data.</text>
</comment>
<dbReference type="Gene3D" id="1.10.10.10">
    <property type="entry name" value="Winged helix-like DNA-binding domain superfamily/Winged helix DNA-binding domain"/>
    <property type="match status" value="1"/>
</dbReference>
<dbReference type="InterPro" id="IPR013324">
    <property type="entry name" value="RNA_pol_sigma_r3/r4-like"/>
</dbReference>
<dbReference type="InterPro" id="IPR014327">
    <property type="entry name" value="RNA_pol_sigma70_bacteroid"/>
</dbReference>
<dbReference type="GO" id="GO:0003677">
    <property type="term" value="F:DNA binding"/>
    <property type="evidence" value="ECO:0007669"/>
    <property type="project" value="InterPro"/>
</dbReference>
<dbReference type="PANTHER" id="PTHR43133">
    <property type="entry name" value="RNA POLYMERASE ECF-TYPE SIGMA FACTO"/>
    <property type="match status" value="1"/>
</dbReference>
<dbReference type="EMBL" id="AQHW01000011">
    <property type="protein sequence ID" value="KKB57919.1"/>
    <property type="molecule type" value="Genomic_DNA"/>
</dbReference>
<proteinExistence type="inferred from homology"/>
<protein>
    <submittedName>
        <fullName evidence="8">RNA polymerase sigma-70 factor</fullName>
    </submittedName>
</protein>
<keyword evidence="4" id="KW-0804">Transcription</keyword>
<keyword evidence="9" id="KW-1185">Reference proteome</keyword>
<dbReference type="HOGENOM" id="CLU_1018812_0_0_10"/>
<dbReference type="Pfam" id="PF04542">
    <property type="entry name" value="Sigma70_r2"/>
    <property type="match status" value="1"/>
</dbReference>
<name>A0A0F5JJM6_9BACT</name>
<accession>A0A0F5JJM6</accession>
<dbReference type="InterPro" id="IPR013325">
    <property type="entry name" value="RNA_pol_sigma_r2"/>
</dbReference>
<keyword evidence="2" id="KW-0805">Transcription regulation</keyword>
<evidence type="ECO:0000256" key="5">
    <source>
        <dbReference type="SAM" id="Phobius"/>
    </source>
</evidence>
<dbReference type="AlphaFoldDB" id="A0A0F5JJM6"/>
<keyword evidence="5" id="KW-1133">Transmembrane helix</keyword>
<dbReference type="GO" id="GO:0016987">
    <property type="term" value="F:sigma factor activity"/>
    <property type="evidence" value="ECO:0007669"/>
    <property type="project" value="UniProtKB-KW"/>
</dbReference>
<feature type="transmembrane region" description="Helical" evidence="5">
    <location>
        <begin position="64"/>
        <end position="87"/>
    </location>
</feature>
<organism evidence="8 9">
    <name type="scientific">Parabacteroides gordonii MS-1 = DSM 23371</name>
    <dbReference type="NCBI Taxonomy" id="1203610"/>
    <lineage>
        <taxon>Bacteria</taxon>
        <taxon>Pseudomonadati</taxon>
        <taxon>Bacteroidota</taxon>
        <taxon>Bacteroidia</taxon>
        <taxon>Bacteroidales</taxon>
        <taxon>Tannerellaceae</taxon>
        <taxon>Parabacteroides</taxon>
    </lineage>
</organism>